<comment type="cofactor">
    <cofactor evidence="1">
        <name>heme c</name>
        <dbReference type="ChEBI" id="CHEBI:61717"/>
    </cofactor>
</comment>
<name>A0A1M4N428_9RHOB</name>
<keyword evidence="7" id="KW-0249">Electron transport</keyword>
<evidence type="ECO:0000256" key="6">
    <source>
        <dbReference type="ARBA" id="ARBA00022729"/>
    </source>
</evidence>
<dbReference type="RefSeq" id="WP_072707659.1">
    <property type="nucleotide sequence ID" value="NZ_FMJB01000060.1"/>
</dbReference>
<dbReference type="PANTHER" id="PTHR35038">
    <property type="entry name" value="DISSIMILATORY SULFITE REDUCTASE SIRA"/>
    <property type="match status" value="1"/>
</dbReference>
<keyword evidence="4" id="KW-0349">Heme</keyword>
<evidence type="ECO:0000256" key="8">
    <source>
        <dbReference type="ARBA" id="ARBA00023004"/>
    </source>
</evidence>
<dbReference type="Gene3D" id="1.10.1130.10">
    <property type="entry name" value="Flavocytochrome C3, Chain A"/>
    <property type="match status" value="2"/>
</dbReference>
<dbReference type="SUPFAM" id="SSF48695">
    <property type="entry name" value="Multiheme cytochromes"/>
    <property type="match status" value="1"/>
</dbReference>
<keyword evidence="3" id="KW-0813">Transport</keyword>
<dbReference type="GO" id="GO:0030313">
    <property type="term" value="C:cell envelope"/>
    <property type="evidence" value="ECO:0007669"/>
    <property type="project" value="UniProtKB-SubCell"/>
</dbReference>
<dbReference type="Pfam" id="PF02335">
    <property type="entry name" value="Cytochrom_C552"/>
    <property type="match status" value="1"/>
</dbReference>
<feature type="domain" description="Tetrahaem cytochrome" evidence="9">
    <location>
        <begin position="44"/>
        <end position="140"/>
    </location>
</feature>
<dbReference type="InterPro" id="IPR003321">
    <property type="entry name" value="Cyt_c552"/>
</dbReference>
<evidence type="ECO:0000313" key="11">
    <source>
        <dbReference type="Proteomes" id="UP000184085"/>
    </source>
</evidence>
<dbReference type="EMBL" id="FMJB01000060">
    <property type="protein sequence ID" value="SCM68768.1"/>
    <property type="molecule type" value="Genomic_DNA"/>
</dbReference>
<dbReference type="InterPro" id="IPR012286">
    <property type="entry name" value="Tetrahaem_cytochrome"/>
</dbReference>
<evidence type="ECO:0000313" key="10">
    <source>
        <dbReference type="EMBL" id="SCM68768.1"/>
    </source>
</evidence>
<dbReference type="Pfam" id="PF14537">
    <property type="entry name" value="Cytochrom_c3_2"/>
    <property type="match status" value="1"/>
</dbReference>
<accession>A0A1M4N428</accession>
<comment type="subcellular location">
    <subcellularLocation>
        <location evidence="2">Cell envelope</location>
    </subcellularLocation>
</comment>
<reference evidence="11" key="1">
    <citation type="submission" date="2016-09" db="EMBL/GenBank/DDBJ databases">
        <authorList>
            <person name="Wibberg D."/>
        </authorList>
    </citation>
    <scope>NUCLEOTIDE SEQUENCE [LARGE SCALE GENOMIC DNA]</scope>
</reference>
<dbReference type="InterPro" id="IPR036280">
    <property type="entry name" value="Multihaem_cyt_sf"/>
</dbReference>
<evidence type="ECO:0000256" key="3">
    <source>
        <dbReference type="ARBA" id="ARBA00022448"/>
    </source>
</evidence>
<evidence type="ECO:0000256" key="1">
    <source>
        <dbReference type="ARBA" id="ARBA00001926"/>
    </source>
</evidence>
<sequence>MSRNALLWMLWSLLTFVGAGAVFAALYIGGDRTVLLPGQTAGAHHQLEIACETCHTSDPFDSQATVRKDINKTCTTCHKDELKEADDSHPKKKFTNPRMASYWEKIDGRFCTSCHSEHQPEITLPMMVTLQGDYCVACHSEGEQDIRKDRESHANLTFDTCASSGCHNYHDNRALYEDFLVKHAGAPWLMDEPVVAAAALPQLPRASTTDEIETYLASLDALVQDDEIAHDWAGTAHAAADVTCTSCHAPEEQAWTDHPEEGICSDCHKPAAKSFSLGRHGMRQHSKISKPRDAGKQLKSLGWKDAPEGLVTALNAYLNDPAPPQMMSTDEALVDLSNDAHGQGMTCTSCHSPHKEEPQQTAVTACLSCHNDDHSQSYEESPHFALWQAETTGNAPAGTGVTCATCHMPQSEKKGFAVTNHNQNDNLRPNEKMIRSVCLDCHGLGFAIDALADPALIANNFKGQPSRHIESIDWATSRVEPSDQGANQ</sequence>
<dbReference type="PANTHER" id="PTHR35038:SF8">
    <property type="entry name" value="C-TYPE POLYHEME CYTOCHROME OMCC"/>
    <property type="match status" value="1"/>
</dbReference>
<keyword evidence="8" id="KW-0408">Iron</keyword>
<evidence type="ECO:0000256" key="5">
    <source>
        <dbReference type="ARBA" id="ARBA00022723"/>
    </source>
</evidence>
<dbReference type="GO" id="GO:0046872">
    <property type="term" value="F:metal ion binding"/>
    <property type="evidence" value="ECO:0007669"/>
    <property type="project" value="UniProtKB-KW"/>
</dbReference>
<dbReference type="GO" id="GO:0042279">
    <property type="term" value="F:nitrite reductase (cytochrome, ammonia-forming) activity"/>
    <property type="evidence" value="ECO:0007669"/>
    <property type="project" value="InterPro"/>
</dbReference>
<evidence type="ECO:0000256" key="7">
    <source>
        <dbReference type="ARBA" id="ARBA00022982"/>
    </source>
</evidence>
<dbReference type="Proteomes" id="UP000184085">
    <property type="component" value="Unassembled WGS sequence"/>
</dbReference>
<evidence type="ECO:0000259" key="9">
    <source>
        <dbReference type="Pfam" id="PF14537"/>
    </source>
</evidence>
<dbReference type="AlphaFoldDB" id="A0A1M4N428"/>
<evidence type="ECO:0000256" key="4">
    <source>
        <dbReference type="ARBA" id="ARBA00022617"/>
    </source>
</evidence>
<dbReference type="InterPro" id="IPR051829">
    <property type="entry name" value="Multiheme_Cytochr_ET"/>
</dbReference>
<proteinExistence type="predicted"/>
<keyword evidence="5" id="KW-0479">Metal-binding</keyword>
<keyword evidence="6" id="KW-0732">Signal</keyword>
<keyword evidence="11" id="KW-1185">Reference proteome</keyword>
<dbReference type="GO" id="GO:0042597">
    <property type="term" value="C:periplasmic space"/>
    <property type="evidence" value="ECO:0007669"/>
    <property type="project" value="InterPro"/>
</dbReference>
<gene>
    <name evidence="10" type="ORF">KARMA_2997</name>
</gene>
<protein>
    <submittedName>
        <fullName evidence="10">Putative membrane protein</fullName>
    </submittedName>
</protein>
<organism evidence="10 11">
    <name type="scientific">Donghicola eburneus</name>
    <dbReference type="NCBI Taxonomy" id="393278"/>
    <lineage>
        <taxon>Bacteria</taxon>
        <taxon>Pseudomonadati</taxon>
        <taxon>Pseudomonadota</taxon>
        <taxon>Alphaproteobacteria</taxon>
        <taxon>Rhodobacterales</taxon>
        <taxon>Roseobacteraceae</taxon>
        <taxon>Donghicola</taxon>
    </lineage>
</organism>
<dbReference type="Gene3D" id="3.90.10.10">
    <property type="entry name" value="Cytochrome C3"/>
    <property type="match status" value="1"/>
</dbReference>
<evidence type="ECO:0000256" key="2">
    <source>
        <dbReference type="ARBA" id="ARBA00004196"/>
    </source>
</evidence>